<name>A0A0A3J3K0_9BACL</name>
<gene>
    <name evidence="1" type="ORF">CD30_12380</name>
</gene>
<sequence>MTRKTTYDGMSVKTRQNIPYHFSKHKIKGEILKITEEKKMTSEEQVEFLYAVIQEQAIDLEKLRKRELKQNYEIEKSKLFNKLVHCYEKKVDIAVDRELKNHYFELREIIKEMVKVDRQFEKFAVILDDLK</sequence>
<protein>
    <submittedName>
        <fullName evidence="1">Uncharacterized protein</fullName>
    </submittedName>
</protein>
<dbReference type="Proteomes" id="UP000030595">
    <property type="component" value="Unassembled WGS sequence"/>
</dbReference>
<keyword evidence="2" id="KW-1185">Reference proteome</keyword>
<accession>A0A0A3J3K0</accession>
<proteinExistence type="predicted"/>
<evidence type="ECO:0000313" key="2">
    <source>
        <dbReference type="Proteomes" id="UP000030595"/>
    </source>
</evidence>
<dbReference type="AlphaFoldDB" id="A0A0A3J3K0"/>
<dbReference type="EMBL" id="JPVQ01000022">
    <property type="protein sequence ID" value="KGR90260.1"/>
    <property type="molecule type" value="Genomic_DNA"/>
</dbReference>
<reference evidence="1 2" key="1">
    <citation type="submission" date="2014-02" db="EMBL/GenBank/DDBJ databases">
        <title>Draft genome sequence of Lysinibacillus massiliensis CCUG 49529.</title>
        <authorList>
            <person name="Zhang F."/>
            <person name="Wang G."/>
            <person name="Zhang L."/>
        </authorList>
    </citation>
    <scope>NUCLEOTIDE SEQUENCE [LARGE SCALE GENOMIC DNA]</scope>
    <source>
        <strain evidence="1 2">CCUG 49529</strain>
    </source>
</reference>
<organism evidence="1 2">
    <name type="scientific">Ureibacillus massiliensis 4400831 = CIP 108448 = CCUG 49529</name>
    <dbReference type="NCBI Taxonomy" id="1211035"/>
    <lineage>
        <taxon>Bacteria</taxon>
        <taxon>Bacillati</taxon>
        <taxon>Bacillota</taxon>
        <taxon>Bacilli</taxon>
        <taxon>Bacillales</taxon>
        <taxon>Caryophanaceae</taxon>
        <taxon>Ureibacillus</taxon>
    </lineage>
</organism>
<dbReference type="OrthoDB" id="9962057at2"/>
<evidence type="ECO:0000313" key="1">
    <source>
        <dbReference type="EMBL" id="KGR90260.1"/>
    </source>
</evidence>
<dbReference type="RefSeq" id="WP_036177228.1">
    <property type="nucleotide sequence ID" value="NZ_AVCZ01000022.1"/>
</dbReference>
<comment type="caution">
    <text evidence="1">The sequence shown here is derived from an EMBL/GenBank/DDBJ whole genome shotgun (WGS) entry which is preliminary data.</text>
</comment>